<evidence type="ECO:0000313" key="3">
    <source>
        <dbReference type="Proteomes" id="UP000183922"/>
    </source>
</evidence>
<comment type="caution">
    <text evidence="2">The sequence shown here is derived from an EMBL/GenBank/DDBJ whole genome shotgun (WGS) entry which is preliminary data.</text>
</comment>
<evidence type="ECO:0000313" key="2">
    <source>
        <dbReference type="EMBL" id="OIP56868.1"/>
    </source>
</evidence>
<name>A0A1J5F9K6_9BACT</name>
<evidence type="ECO:0000256" key="1">
    <source>
        <dbReference type="SAM" id="MobiDB-lite"/>
    </source>
</evidence>
<proteinExistence type="predicted"/>
<protein>
    <submittedName>
        <fullName evidence="2">Uncharacterized protein</fullName>
    </submittedName>
</protein>
<dbReference type="EMBL" id="MNYR01000004">
    <property type="protein sequence ID" value="OIP56868.1"/>
    <property type="molecule type" value="Genomic_DNA"/>
</dbReference>
<reference evidence="2 3" key="1">
    <citation type="journal article" date="2016" name="Environ. Microbiol.">
        <title>Genomic resolution of a cold subsurface aquifer community provides metabolic insights for novel microbes adapted to high CO concentrations.</title>
        <authorList>
            <person name="Probst A.J."/>
            <person name="Castelle C.J."/>
            <person name="Singh A."/>
            <person name="Brown C.T."/>
            <person name="Anantharaman K."/>
            <person name="Sharon I."/>
            <person name="Hug L.A."/>
            <person name="Burstein D."/>
            <person name="Emerson J.B."/>
            <person name="Thomas B.C."/>
            <person name="Banfield J.F."/>
        </authorList>
    </citation>
    <scope>NUCLEOTIDE SEQUENCE [LARGE SCALE GENOMIC DNA]</scope>
    <source>
        <strain evidence="2">CG2_30_39_24</strain>
    </source>
</reference>
<accession>A0A1J5F9K6</accession>
<feature type="compositionally biased region" description="Basic and acidic residues" evidence="1">
    <location>
        <begin position="24"/>
        <end position="39"/>
    </location>
</feature>
<organism evidence="2 3">
    <name type="scientific">Candidatus Kuenenbacteria bacterium CG2_30_39_24</name>
    <dbReference type="NCBI Taxonomy" id="1805236"/>
    <lineage>
        <taxon>Bacteria</taxon>
        <taxon>Candidatus Kueneniibacteriota</taxon>
    </lineage>
</organism>
<dbReference type="Proteomes" id="UP000183922">
    <property type="component" value="Unassembled WGS sequence"/>
</dbReference>
<feature type="region of interest" description="Disordered" evidence="1">
    <location>
        <begin position="1"/>
        <end position="54"/>
    </location>
</feature>
<sequence>MKKREKELTGAPISSIDFGQKRPMLKDRINERSKIESFGRKNKPKTSPPKDAIGRRKRLKNFMDWDIRGMDESVRSVIENNGQLLVINNLFSGYKEAKGNDLYIMETASLQVSLPEKDEKVSPADYLKTFDDLYGFVCDNLNSVKEEIKKRKK</sequence>
<dbReference type="AlphaFoldDB" id="A0A1J5F9K6"/>
<gene>
    <name evidence="2" type="ORF">AUK13_00175</name>
</gene>